<name>A0A0D2HF31_CLAB1</name>
<protein>
    <submittedName>
        <fullName evidence="4">Uncharacterized protein</fullName>
    </submittedName>
</protein>
<feature type="region of interest" description="Disordered" evidence="1">
    <location>
        <begin position="626"/>
        <end position="771"/>
    </location>
</feature>
<dbReference type="OrthoDB" id="5354458at2759"/>
<evidence type="ECO:0000259" key="3">
    <source>
        <dbReference type="Pfam" id="PF25289"/>
    </source>
</evidence>
<feature type="compositionally biased region" description="Low complexity" evidence="1">
    <location>
        <begin position="753"/>
        <end position="765"/>
    </location>
</feature>
<feature type="region of interest" description="Disordered" evidence="1">
    <location>
        <begin position="148"/>
        <end position="167"/>
    </location>
</feature>
<dbReference type="VEuPathDB" id="FungiDB:Z519_10244"/>
<keyword evidence="5" id="KW-1185">Reference proteome</keyword>
<dbReference type="RefSeq" id="XP_016616059.1">
    <property type="nucleotide sequence ID" value="XM_016767961.1"/>
</dbReference>
<dbReference type="HOGENOM" id="CLU_008206_0_0_1"/>
<organism evidence="4 5">
    <name type="scientific">Cladophialophora bantiana (strain ATCC 10958 / CBS 173.52 / CDC B-1940 / NIH 8579)</name>
    <name type="common">Xylohypha bantiana</name>
    <dbReference type="NCBI Taxonomy" id="1442370"/>
    <lineage>
        <taxon>Eukaryota</taxon>
        <taxon>Fungi</taxon>
        <taxon>Dikarya</taxon>
        <taxon>Ascomycota</taxon>
        <taxon>Pezizomycotina</taxon>
        <taxon>Eurotiomycetes</taxon>
        <taxon>Chaetothyriomycetidae</taxon>
        <taxon>Chaetothyriales</taxon>
        <taxon>Herpotrichiellaceae</taxon>
        <taxon>Cladophialophora</taxon>
    </lineage>
</organism>
<dbReference type="Pfam" id="PF25009">
    <property type="entry name" value="DUF7785"/>
    <property type="match status" value="1"/>
</dbReference>
<feature type="compositionally biased region" description="Low complexity" evidence="1">
    <location>
        <begin position="637"/>
        <end position="651"/>
    </location>
</feature>
<dbReference type="GeneID" id="27703172"/>
<feature type="domain" description="DUF7785" evidence="2">
    <location>
        <begin position="430"/>
        <end position="512"/>
    </location>
</feature>
<dbReference type="Pfam" id="PF25289">
    <property type="entry name" value="DUF7877"/>
    <property type="match status" value="1"/>
</dbReference>
<proteinExistence type="predicted"/>
<accession>A0A0D2HF31</accession>
<dbReference type="InterPro" id="IPR056687">
    <property type="entry name" value="DUF7785"/>
</dbReference>
<feature type="compositionally biased region" description="Polar residues" evidence="1">
    <location>
        <begin position="658"/>
        <end position="677"/>
    </location>
</feature>
<gene>
    <name evidence="4" type="ORF">Z519_10244</name>
</gene>
<evidence type="ECO:0000256" key="1">
    <source>
        <dbReference type="SAM" id="MobiDB-lite"/>
    </source>
</evidence>
<dbReference type="InterPro" id="IPR057199">
    <property type="entry name" value="DUF7877"/>
</dbReference>
<dbReference type="EMBL" id="KN846996">
    <property type="protein sequence ID" value="KIW89390.1"/>
    <property type="molecule type" value="Genomic_DNA"/>
</dbReference>
<evidence type="ECO:0000313" key="4">
    <source>
        <dbReference type="EMBL" id="KIW89390.1"/>
    </source>
</evidence>
<dbReference type="Proteomes" id="UP000053789">
    <property type="component" value="Unassembled WGS sequence"/>
</dbReference>
<feature type="region of interest" description="Disordered" evidence="1">
    <location>
        <begin position="1"/>
        <end position="37"/>
    </location>
</feature>
<reference evidence="4" key="1">
    <citation type="submission" date="2015-01" db="EMBL/GenBank/DDBJ databases">
        <title>The Genome Sequence of Cladophialophora bantiana CBS 173.52.</title>
        <authorList>
            <consortium name="The Broad Institute Genomics Platform"/>
            <person name="Cuomo C."/>
            <person name="de Hoog S."/>
            <person name="Gorbushina A."/>
            <person name="Stielow B."/>
            <person name="Teixiera M."/>
            <person name="Abouelleil A."/>
            <person name="Chapman S.B."/>
            <person name="Priest M."/>
            <person name="Young S.K."/>
            <person name="Wortman J."/>
            <person name="Nusbaum C."/>
            <person name="Birren B."/>
        </authorList>
    </citation>
    <scope>NUCLEOTIDE SEQUENCE [LARGE SCALE GENOMIC DNA]</scope>
    <source>
        <strain evidence="4">CBS 173.52</strain>
    </source>
</reference>
<feature type="compositionally biased region" description="Low complexity" evidence="1">
    <location>
        <begin position="684"/>
        <end position="739"/>
    </location>
</feature>
<evidence type="ECO:0000313" key="5">
    <source>
        <dbReference type="Proteomes" id="UP000053789"/>
    </source>
</evidence>
<dbReference type="AlphaFoldDB" id="A0A0D2HF31"/>
<evidence type="ECO:0000259" key="2">
    <source>
        <dbReference type="Pfam" id="PF25009"/>
    </source>
</evidence>
<sequence length="771" mass="84890">MAEVNGISKHEDTVTVSPLRPLKRKRTLSPEIGPKDPALQSALEDVLRVLRKYDTTPSLLKYPLPSSKSEAPEVKRARLVKSESASDTIEDRILTGTYNSFRALKDDVRSVQSAMVTDLSATTQNGKTESDVQGQLSKLVDALERYDTESSEIHQTNGQDLPKADPVSQDSKQFLSLRSQVNGSVQVLFSGLQLQQQRKKDEALGISETESSRLPNGFELTDFSALGGDQEPTKKPEKRLFGAVFRQAGRIKPLDLPHTARDVVRGNTLEFIPNSSRTENLPQNKHDYKFARLATGSWLSYSTTSSQLQQDRRRVQPASSNNDFKAALEANSVRQGHDLSPDELFSSVYSSFAPSTDNSYSLVSDKDKSRQWWKKYGEQKLSRLFRTRDFNVSAAGGETGEAGDKDEFADLVANFEPQEDGEDAQPENPEKEVEKLLEEVSEMIETLSSYQRNRSLETIVAGTVPKPTNPEIDTFAMLRDQLHVLVSSLPPFAVSKLNGDQLEELNISTKLIVEVPDYPGTGQTDDYILRRQKTVQQATTGASRTTVTPQQVRPNYSQTQANPMAYNSQVRNYNTSAPATAAYGIRTQQNYQTPTIARPTYPQNAYQASPNPYSSARPTIQQFQRPSMQNGYGSYGNNASAQAQTQPQTPSGYRPTQPGYQQRAQDNATTLARSASPQKPLVNGAPGQAQQYPPRPYQTQQSQQPQTPYTYQQRQGSGTPTTPTAAAARTAGGAYSGRYEGAADRSNNAPGDSSSQNPAAQSAAQTMVASR</sequence>
<feature type="compositionally biased region" description="Polar residues" evidence="1">
    <location>
        <begin position="626"/>
        <end position="636"/>
    </location>
</feature>
<feature type="domain" description="DUF7877" evidence="3">
    <location>
        <begin position="39"/>
        <end position="144"/>
    </location>
</feature>